<evidence type="ECO:0000313" key="2">
    <source>
        <dbReference type="Proteomes" id="UP000050509"/>
    </source>
</evidence>
<proteinExistence type="predicted"/>
<comment type="caution">
    <text evidence="1">The sequence shown here is derived from an EMBL/GenBank/DDBJ whole genome shotgun (WGS) entry which is preliminary data.</text>
</comment>
<sequence length="107" mass="12470">MQIYAANAIRIVHWRVGKSLSNQLERYSVRLMASGYTAEKQQRTFARISHPIGFNKNVFVVRMGTHRRKIDNMRRAARIDILVAIDLPIIWQRITVRVDRGSTSNDF</sequence>
<dbReference type="AlphaFoldDB" id="A0A0P9FDF7"/>
<dbReference type="EMBL" id="LJCR01000020">
    <property type="protein sequence ID" value="KPV54724.1"/>
    <property type="molecule type" value="Genomic_DNA"/>
</dbReference>
<protein>
    <submittedName>
        <fullName evidence="1">Uncharacterized protein</fullName>
    </submittedName>
</protein>
<name>A0A0P9FDF7_9CHLR</name>
<reference evidence="1 2" key="1">
    <citation type="submission" date="2015-09" db="EMBL/GenBank/DDBJ databases">
        <title>Draft genome sequence of Kouleothrix aurantiaca JCM 19913.</title>
        <authorList>
            <person name="Hemp J."/>
        </authorList>
    </citation>
    <scope>NUCLEOTIDE SEQUENCE [LARGE SCALE GENOMIC DNA]</scope>
    <source>
        <strain evidence="1 2">COM-B</strain>
    </source>
</reference>
<organism evidence="1 2">
    <name type="scientific">Kouleothrix aurantiaca</name>
    <dbReference type="NCBI Taxonomy" id="186479"/>
    <lineage>
        <taxon>Bacteria</taxon>
        <taxon>Bacillati</taxon>
        <taxon>Chloroflexota</taxon>
        <taxon>Chloroflexia</taxon>
        <taxon>Chloroflexales</taxon>
        <taxon>Roseiflexineae</taxon>
        <taxon>Roseiflexaceae</taxon>
        <taxon>Kouleothrix</taxon>
    </lineage>
</organism>
<dbReference type="Proteomes" id="UP000050509">
    <property type="component" value="Unassembled WGS sequence"/>
</dbReference>
<evidence type="ECO:0000313" key="1">
    <source>
        <dbReference type="EMBL" id="KPV54724.1"/>
    </source>
</evidence>
<accession>A0A0P9FDF7</accession>
<keyword evidence="2" id="KW-1185">Reference proteome</keyword>
<gene>
    <name evidence="1" type="ORF">SE17_01975</name>
</gene>